<dbReference type="CDD" id="cd00408">
    <property type="entry name" value="DHDPS-like"/>
    <property type="match status" value="1"/>
</dbReference>
<reference evidence="5" key="1">
    <citation type="journal article" date="2019" name="Int. J. Syst. Evol. Microbiol.">
        <title>The Global Catalogue of Microorganisms (GCM) 10K type strain sequencing project: providing services to taxonomists for standard genome sequencing and annotation.</title>
        <authorList>
            <consortium name="The Broad Institute Genomics Platform"/>
            <consortium name="The Broad Institute Genome Sequencing Center for Infectious Disease"/>
            <person name="Wu L."/>
            <person name="Ma J."/>
        </authorList>
    </citation>
    <scope>NUCLEOTIDE SEQUENCE [LARGE SCALE GENOMIC DNA]</scope>
    <source>
        <strain evidence="5">JCM 16026</strain>
    </source>
</reference>
<dbReference type="PIRSF" id="PIRSF001365">
    <property type="entry name" value="DHDPS"/>
    <property type="match status" value="1"/>
</dbReference>
<dbReference type="InterPro" id="IPR002220">
    <property type="entry name" value="DapA-like"/>
</dbReference>
<sequence>MTPSPPTLTGLSAFPITPLHDDRVDLDALGRIVAMLSASGVDAIVALGSTGSYASLDRDERQRVVAAAVASAGATPVLAGIGALRTSHAIAYARDAVDAGAQGVLLAPQSYQPLTEDDVYGLYADVLEQVAVPLVVYDNPATTRFAFSDALYGRVASLPGVEALKIPAIPAGVAASDRIARIRDVIPDHITIGISGDASALDALLAGADAWCSVTAGTLPEPALRMTRAALAGDHARAAAEASRMARLWALFAELGSYRVIAAVAEELGMARRSSLPRPILGLDDDQRRRVREVLAMLGAL</sequence>
<gene>
    <name evidence="4" type="ORF">GCM10009846_00490</name>
</gene>
<organism evidence="4 5">
    <name type="scientific">Agrococcus versicolor</name>
    <dbReference type="NCBI Taxonomy" id="501482"/>
    <lineage>
        <taxon>Bacteria</taxon>
        <taxon>Bacillati</taxon>
        <taxon>Actinomycetota</taxon>
        <taxon>Actinomycetes</taxon>
        <taxon>Micrococcales</taxon>
        <taxon>Microbacteriaceae</taxon>
        <taxon>Agrococcus</taxon>
    </lineage>
</organism>
<keyword evidence="5" id="KW-1185">Reference proteome</keyword>
<dbReference type="PANTHER" id="PTHR12128:SF66">
    <property type="entry name" value="4-HYDROXY-2-OXOGLUTARATE ALDOLASE, MITOCHONDRIAL"/>
    <property type="match status" value="1"/>
</dbReference>
<dbReference type="Proteomes" id="UP001501599">
    <property type="component" value="Unassembled WGS sequence"/>
</dbReference>
<evidence type="ECO:0000313" key="4">
    <source>
        <dbReference type="EMBL" id="GAA2170374.1"/>
    </source>
</evidence>
<dbReference type="PRINTS" id="PR00146">
    <property type="entry name" value="DHPICSNTHASE"/>
</dbReference>
<dbReference type="Gene3D" id="3.20.20.70">
    <property type="entry name" value="Aldolase class I"/>
    <property type="match status" value="1"/>
</dbReference>
<comment type="similarity">
    <text evidence="1 3">Belongs to the DapA family.</text>
</comment>
<dbReference type="RefSeq" id="WP_344339131.1">
    <property type="nucleotide sequence ID" value="NZ_BAAAQT010000001.1"/>
</dbReference>
<keyword evidence="2 3" id="KW-0456">Lyase</keyword>
<dbReference type="Pfam" id="PF00701">
    <property type="entry name" value="DHDPS"/>
    <property type="match status" value="1"/>
</dbReference>
<dbReference type="SUPFAM" id="SSF51569">
    <property type="entry name" value="Aldolase"/>
    <property type="match status" value="1"/>
</dbReference>
<protein>
    <submittedName>
        <fullName evidence="4">Dihydrodipicolinate synthase family protein</fullName>
    </submittedName>
</protein>
<proteinExistence type="inferred from homology"/>
<dbReference type="SMART" id="SM01130">
    <property type="entry name" value="DHDPS"/>
    <property type="match status" value="1"/>
</dbReference>
<dbReference type="InterPro" id="IPR013785">
    <property type="entry name" value="Aldolase_TIM"/>
</dbReference>
<evidence type="ECO:0000256" key="1">
    <source>
        <dbReference type="ARBA" id="ARBA00007592"/>
    </source>
</evidence>
<dbReference type="EMBL" id="BAAAQT010000001">
    <property type="protein sequence ID" value="GAA2170374.1"/>
    <property type="molecule type" value="Genomic_DNA"/>
</dbReference>
<accession>A0ABP5M8Q3</accession>
<dbReference type="PANTHER" id="PTHR12128">
    <property type="entry name" value="DIHYDRODIPICOLINATE SYNTHASE"/>
    <property type="match status" value="1"/>
</dbReference>
<evidence type="ECO:0000256" key="2">
    <source>
        <dbReference type="ARBA" id="ARBA00023239"/>
    </source>
</evidence>
<evidence type="ECO:0000256" key="3">
    <source>
        <dbReference type="PIRNR" id="PIRNR001365"/>
    </source>
</evidence>
<evidence type="ECO:0000313" key="5">
    <source>
        <dbReference type="Proteomes" id="UP001501599"/>
    </source>
</evidence>
<comment type="caution">
    <text evidence="4">The sequence shown here is derived from an EMBL/GenBank/DDBJ whole genome shotgun (WGS) entry which is preliminary data.</text>
</comment>
<name>A0ABP5M8Q3_9MICO</name>